<dbReference type="NCBIfam" id="TIGR00916">
    <property type="entry name" value="2A0604s01"/>
    <property type="match status" value="1"/>
</dbReference>
<dbReference type="Gene3D" id="3.30.1360.200">
    <property type="match status" value="1"/>
</dbReference>
<keyword evidence="3 9" id="KW-1003">Cell membrane</keyword>
<dbReference type="Pfam" id="PF22599">
    <property type="entry name" value="SecDF_P1_head"/>
    <property type="match status" value="1"/>
</dbReference>
<feature type="transmembrane region" description="Helical" evidence="9">
    <location>
        <begin position="476"/>
        <end position="500"/>
    </location>
</feature>
<feature type="transmembrane region" description="Helical" evidence="9">
    <location>
        <begin position="354"/>
        <end position="374"/>
    </location>
</feature>
<feature type="transmembrane region" description="Helical" evidence="9">
    <location>
        <begin position="405"/>
        <end position="423"/>
    </location>
</feature>
<dbReference type="EMBL" id="AP027370">
    <property type="protein sequence ID" value="BDY13380.1"/>
    <property type="molecule type" value="Genomic_DNA"/>
</dbReference>
<comment type="subcellular location">
    <subcellularLocation>
        <location evidence="1 9">Cell membrane</location>
        <topology evidence="1 9">Multi-pass membrane protein</topology>
    </subcellularLocation>
</comment>
<dbReference type="PRINTS" id="PR00702">
    <property type="entry name" value="ACRIFLAVINRP"/>
</dbReference>
<dbReference type="SUPFAM" id="SSF82866">
    <property type="entry name" value="Multidrug efflux transporter AcrB transmembrane domain"/>
    <property type="match status" value="1"/>
</dbReference>
<accession>A0ABM8FM01</accession>
<evidence type="ECO:0000256" key="1">
    <source>
        <dbReference type="ARBA" id="ARBA00004651"/>
    </source>
</evidence>
<name>A0ABM8FM01_9BACT</name>
<dbReference type="Pfam" id="PF21760">
    <property type="entry name" value="SecD_1st"/>
    <property type="match status" value="1"/>
</dbReference>
<dbReference type="NCBIfam" id="TIGR01129">
    <property type="entry name" value="secD"/>
    <property type="match status" value="1"/>
</dbReference>
<comment type="function">
    <text evidence="9">Part of the Sec protein translocase complex. Interacts with the SecYEG preprotein conducting channel. SecDF uses the proton motive force (PMF) to complete protein translocation after the ATP-dependent function of SecA.</text>
</comment>
<keyword evidence="7 9" id="KW-0811">Translocation</keyword>
<dbReference type="Proteomes" id="UP001321445">
    <property type="component" value="Chromosome"/>
</dbReference>
<evidence type="ECO:0000313" key="14">
    <source>
        <dbReference type="Proteomes" id="UP001321445"/>
    </source>
</evidence>
<dbReference type="Pfam" id="PF02355">
    <property type="entry name" value="SecD_SecF_C"/>
    <property type="match status" value="1"/>
</dbReference>
<dbReference type="Gene3D" id="1.20.1640.10">
    <property type="entry name" value="Multidrug efflux transporter AcrB transmembrane domain"/>
    <property type="match status" value="1"/>
</dbReference>
<evidence type="ECO:0000256" key="6">
    <source>
        <dbReference type="ARBA" id="ARBA00022989"/>
    </source>
</evidence>
<sequence length="524" mass="56531">MKLNYRVLVFIAAAIFGLALSAPSLLNLQKGPKITLGLDLQGGLHMLLGVDTDEAIESKIKSLASSVKYAAEDEDLIIDEFKVRDGKIGFELLDKDDMPKMDEILKKIEGIAVQKDGLKYTVSLTPQEIESVKKYAITQAVDTIRNRLDQFGLAEPTVAKQGEDKILVEVPGIKTPEQEQRIRELIAKAAHLQLMAIDEERAANVDRMTPAEAAQYGDVILKDAQNPNRKYLVKEIPILDGSMLTDARVAFDKNNQPVINFSLNSQGAQIFGDFTGKNVGKRLAVVLDNRVYSAPVIRERIGGGSGQISGGFSVKEAHDVAIALRSGALLAPVFMEEKRSVGPSLGADSIKASMVALITGFIAVVVFMILYYGIAGAVADVALIVNLFLILAIMALFGATLTLPGMAGIVLTVGMAVDANVIINERIRELLYEGKSVAKAIEQGYANAFSAILDANITTLIAAVVLYAYGTGPIKGFAITMSIGILASMLTAILGTHGIWQMLESKIDKNRLNRWFGIKLEGGR</sequence>
<dbReference type="InterPro" id="IPR048631">
    <property type="entry name" value="SecD_1st"/>
</dbReference>
<dbReference type="PANTHER" id="PTHR30081">
    <property type="entry name" value="PROTEIN-EXPORT MEMBRANE PROTEIN SEC"/>
    <property type="match status" value="1"/>
</dbReference>
<evidence type="ECO:0000313" key="13">
    <source>
        <dbReference type="EMBL" id="BDY13380.1"/>
    </source>
</evidence>
<evidence type="ECO:0000256" key="8">
    <source>
        <dbReference type="ARBA" id="ARBA00023136"/>
    </source>
</evidence>
<dbReference type="RefSeq" id="WP_286336335.1">
    <property type="nucleotide sequence ID" value="NZ_AP027370.1"/>
</dbReference>
<evidence type="ECO:0000256" key="3">
    <source>
        <dbReference type="ARBA" id="ARBA00022475"/>
    </source>
</evidence>
<feature type="domain" description="Protein export membrane protein SecD/SecF C-terminal" evidence="10">
    <location>
        <begin position="337"/>
        <end position="504"/>
    </location>
</feature>
<evidence type="ECO:0000259" key="12">
    <source>
        <dbReference type="Pfam" id="PF22599"/>
    </source>
</evidence>
<dbReference type="Gene3D" id="3.30.70.3400">
    <property type="match status" value="1"/>
</dbReference>
<keyword evidence="4 9" id="KW-0812">Transmembrane</keyword>
<keyword evidence="6 9" id="KW-1133">Transmembrane helix</keyword>
<evidence type="ECO:0000256" key="9">
    <source>
        <dbReference type="HAMAP-Rule" id="MF_01463"/>
    </source>
</evidence>
<dbReference type="InterPro" id="IPR022813">
    <property type="entry name" value="SecD/SecF_arch_bac"/>
</dbReference>
<evidence type="ECO:0000256" key="4">
    <source>
        <dbReference type="ARBA" id="ARBA00022692"/>
    </source>
</evidence>
<dbReference type="InterPro" id="IPR055344">
    <property type="entry name" value="SecD_SecF_C_bact"/>
</dbReference>
<keyword evidence="5 9" id="KW-0653">Protein transport</keyword>
<dbReference type="InterPro" id="IPR005791">
    <property type="entry name" value="SecD"/>
</dbReference>
<evidence type="ECO:0000256" key="5">
    <source>
        <dbReference type="ARBA" id="ARBA00022927"/>
    </source>
</evidence>
<dbReference type="InterPro" id="IPR001036">
    <property type="entry name" value="Acrflvin-R"/>
</dbReference>
<feature type="transmembrane region" description="Helical" evidence="9">
    <location>
        <begin position="381"/>
        <end position="399"/>
    </location>
</feature>
<reference evidence="13 14" key="1">
    <citation type="submission" date="2023-03" db="EMBL/GenBank/DDBJ databases">
        <title>Description of Hydrogenimonas sp. ISO32.</title>
        <authorList>
            <person name="Mino S."/>
            <person name="Fukazawa S."/>
            <person name="Sawabe T."/>
        </authorList>
    </citation>
    <scope>NUCLEOTIDE SEQUENCE [LARGE SCALE GENOMIC DNA]</scope>
    <source>
        <strain evidence="13 14">ISO32</strain>
    </source>
</reference>
<evidence type="ECO:0000256" key="2">
    <source>
        <dbReference type="ARBA" id="ARBA00022448"/>
    </source>
</evidence>
<dbReference type="InterPro" id="IPR048634">
    <property type="entry name" value="SecD_SecF_C"/>
</dbReference>
<comment type="subunit">
    <text evidence="9">Forms a complex with SecF. Part of the essential Sec protein translocation apparatus which comprises SecA, SecYEG and auxiliary proteins SecDF. Other proteins may also be involved.</text>
</comment>
<gene>
    <name evidence="9 13" type="primary">secD</name>
    <name evidence="13" type="ORF">HCR_16920</name>
</gene>
<keyword evidence="14" id="KW-1185">Reference proteome</keyword>
<keyword evidence="2 9" id="KW-0813">Transport</keyword>
<comment type="caution">
    <text evidence="9">Lacks conserved residue(s) required for the propagation of feature annotation.</text>
</comment>
<organism evidence="13 14">
    <name type="scientific">Hydrogenimonas cancrithermarum</name>
    <dbReference type="NCBI Taxonomy" id="2993563"/>
    <lineage>
        <taxon>Bacteria</taxon>
        <taxon>Pseudomonadati</taxon>
        <taxon>Campylobacterota</taxon>
        <taxon>Epsilonproteobacteria</taxon>
        <taxon>Campylobacterales</taxon>
        <taxon>Hydrogenimonadaceae</taxon>
        <taxon>Hydrogenimonas</taxon>
    </lineage>
</organism>
<dbReference type="PANTHER" id="PTHR30081:SF1">
    <property type="entry name" value="PROTEIN TRANSLOCASE SUBUNIT SECD"/>
    <property type="match status" value="1"/>
</dbReference>
<evidence type="ECO:0000259" key="11">
    <source>
        <dbReference type="Pfam" id="PF21760"/>
    </source>
</evidence>
<feature type="domain" description="Protein translocase subunit SecDF P1" evidence="11">
    <location>
        <begin position="137"/>
        <end position="198"/>
    </location>
</feature>
<dbReference type="InterPro" id="IPR054384">
    <property type="entry name" value="SecDF_P1_head"/>
</dbReference>
<feature type="domain" description="SecDF P1 head subdomain" evidence="12">
    <location>
        <begin position="221"/>
        <end position="331"/>
    </location>
</feature>
<dbReference type="HAMAP" id="MF_01463_B">
    <property type="entry name" value="SecD_B"/>
    <property type="match status" value="1"/>
</dbReference>
<proteinExistence type="inferred from homology"/>
<feature type="transmembrane region" description="Helical" evidence="9">
    <location>
        <begin position="444"/>
        <end position="470"/>
    </location>
</feature>
<protein>
    <recommendedName>
        <fullName evidence="9">Protein translocase subunit SecD</fullName>
    </recommendedName>
</protein>
<evidence type="ECO:0000259" key="10">
    <source>
        <dbReference type="Pfam" id="PF02355"/>
    </source>
</evidence>
<comment type="similarity">
    <text evidence="9">Belongs to the SecD/SecF family. SecD subfamily.</text>
</comment>
<keyword evidence="8 9" id="KW-0472">Membrane</keyword>
<evidence type="ECO:0000256" key="7">
    <source>
        <dbReference type="ARBA" id="ARBA00023010"/>
    </source>
</evidence>